<reference evidence="1" key="1">
    <citation type="submission" date="2022-07" db="EMBL/GenBank/DDBJ databases">
        <title>FELIX.</title>
        <authorList>
            <person name="Wan K.H."/>
            <person name="Park S."/>
            <person name="Lawrence Q."/>
            <person name="Eichenberger J.P."/>
            <person name="Booth B.W."/>
            <person name="Piaggio A.J."/>
            <person name="Chandler J.C."/>
            <person name="Franklin A.B."/>
            <person name="Celniker S.E."/>
        </authorList>
    </citation>
    <scope>NUCLEOTIDE SEQUENCE</scope>
    <source>
        <strain evidence="1">QA-1986 374</strain>
    </source>
</reference>
<dbReference type="InterPro" id="IPR000150">
    <property type="entry name" value="Cof"/>
</dbReference>
<dbReference type="GO" id="GO:0016787">
    <property type="term" value="F:hydrolase activity"/>
    <property type="evidence" value="ECO:0007669"/>
    <property type="project" value="UniProtKB-KW"/>
</dbReference>
<dbReference type="SUPFAM" id="SSF56784">
    <property type="entry name" value="HAD-like"/>
    <property type="match status" value="1"/>
</dbReference>
<dbReference type="RefSeq" id="WP_256709940.1">
    <property type="nucleotide sequence ID" value="NZ_CP101914.1"/>
</dbReference>
<proteinExistence type="predicted"/>
<dbReference type="InterPro" id="IPR036412">
    <property type="entry name" value="HAD-like_sf"/>
</dbReference>
<evidence type="ECO:0000313" key="1">
    <source>
        <dbReference type="EMBL" id="UUI05032.1"/>
    </source>
</evidence>
<dbReference type="CDD" id="cd07516">
    <property type="entry name" value="HAD_Pase"/>
    <property type="match status" value="1"/>
</dbReference>
<accession>A0ABY5K1K8</accession>
<dbReference type="SFLD" id="SFLDS00003">
    <property type="entry name" value="Haloacid_Dehalogenase"/>
    <property type="match status" value="1"/>
</dbReference>
<organism evidence="1 2">
    <name type="scientific">Oceanobacillus jeddahense</name>
    <dbReference type="NCBI Taxonomy" id="1462527"/>
    <lineage>
        <taxon>Bacteria</taxon>
        <taxon>Bacillati</taxon>
        <taxon>Bacillota</taxon>
        <taxon>Bacilli</taxon>
        <taxon>Bacillales</taxon>
        <taxon>Bacillaceae</taxon>
        <taxon>Oceanobacillus</taxon>
    </lineage>
</organism>
<dbReference type="Pfam" id="PF08282">
    <property type="entry name" value="Hydrolase_3"/>
    <property type="match status" value="1"/>
</dbReference>
<dbReference type="Gene3D" id="3.40.50.1000">
    <property type="entry name" value="HAD superfamily/HAD-like"/>
    <property type="match status" value="1"/>
</dbReference>
<dbReference type="Proteomes" id="UP001059773">
    <property type="component" value="Chromosome"/>
</dbReference>
<dbReference type="PANTHER" id="PTHR10000:SF8">
    <property type="entry name" value="HAD SUPERFAMILY HYDROLASE-LIKE, TYPE 3"/>
    <property type="match status" value="1"/>
</dbReference>
<protein>
    <submittedName>
        <fullName evidence="1">Cof-type HAD-IIB family hydrolase</fullName>
    </submittedName>
</protein>
<keyword evidence="1" id="KW-0378">Hydrolase</keyword>
<dbReference type="InterPro" id="IPR023214">
    <property type="entry name" value="HAD_sf"/>
</dbReference>
<dbReference type="NCBIfam" id="TIGR00099">
    <property type="entry name" value="Cof-subfamily"/>
    <property type="match status" value="1"/>
</dbReference>
<name>A0ABY5K1K8_9BACI</name>
<evidence type="ECO:0000313" key="2">
    <source>
        <dbReference type="Proteomes" id="UP001059773"/>
    </source>
</evidence>
<dbReference type="InterPro" id="IPR006379">
    <property type="entry name" value="HAD-SF_hydro_IIB"/>
</dbReference>
<sequence length="284" mass="32077">MYKILALDMDGTLLNNNKVITPIVKKNIQELINKGKEVTLTTGRFPASVWLHGQALGLKTELIALNGSVILDQTNGEPIKTVPLSGEVAQKIAGFANKHNVYVHFHGYNVLFVENLNEMNKGWAMNNIVVDEAKERIFENYKDQLQYFEIREVKDFQDFFKEQSETVVYKATILNDNPETIEFLYQQMSNWEELSVTRTGLKRFDINAAGVSKQMALKYLCDKKNIDSSEVVAIGDYDNDYKMIEWAGLGVAMGNGNTLIKSVAKVVTKSNEENGVAEIIKSYF</sequence>
<dbReference type="Gene3D" id="3.30.1240.10">
    <property type="match status" value="1"/>
</dbReference>
<keyword evidence="2" id="KW-1185">Reference proteome</keyword>
<dbReference type="NCBIfam" id="TIGR01484">
    <property type="entry name" value="HAD-SF-IIB"/>
    <property type="match status" value="1"/>
</dbReference>
<dbReference type="PANTHER" id="PTHR10000">
    <property type="entry name" value="PHOSPHOSERINE PHOSPHATASE"/>
    <property type="match status" value="1"/>
</dbReference>
<gene>
    <name evidence="1" type="ORF">NP439_10510</name>
</gene>
<dbReference type="SFLD" id="SFLDG01140">
    <property type="entry name" value="C2.B:_Phosphomannomutase_and_P"/>
    <property type="match status" value="1"/>
</dbReference>
<dbReference type="PROSITE" id="PS01228">
    <property type="entry name" value="COF_1"/>
    <property type="match status" value="1"/>
</dbReference>
<dbReference type="EMBL" id="CP101914">
    <property type="protein sequence ID" value="UUI05032.1"/>
    <property type="molecule type" value="Genomic_DNA"/>
</dbReference>